<evidence type="ECO:0000313" key="2">
    <source>
        <dbReference type="Proteomes" id="UP000317650"/>
    </source>
</evidence>
<accession>A0A4S8JPE9</accession>
<protein>
    <submittedName>
        <fullName evidence="1">Uncharacterized protein</fullName>
    </submittedName>
</protein>
<dbReference type="STRING" id="52838.A0A4S8JPE9"/>
<gene>
    <name evidence="1" type="ORF">C4D60_Mb01t23430</name>
</gene>
<sequence>MQVIKLADEVESIFTKHFAGSDRKKAMKFLRPQKPRESHTITFFVGTYPSSLSRSLLMWT</sequence>
<proteinExistence type="predicted"/>
<organism evidence="1 2">
    <name type="scientific">Musa balbisiana</name>
    <name type="common">Banana</name>
    <dbReference type="NCBI Taxonomy" id="52838"/>
    <lineage>
        <taxon>Eukaryota</taxon>
        <taxon>Viridiplantae</taxon>
        <taxon>Streptophyta</taxon>
        <taxon>Embryophyta</taxon>
        <taxon>Tracheophyta</taxon>
        <taxon>Spermatophyta</taxon>
        <taxon>Magnoliopsida</taxon>
        <taxon>Liliopsida</taxon>
        <taxon>Zingiberales</taxon>
        <taxon>Musaceae</taxon>
        <taxon>Musa</taxon>
    </lineage>
</organism>
<name>A0A4S8JPE9_MUSBA</name>
<comment type="caution">
    <text evidence="1">The sequence shown here is derived from an EMBL/GenBank/DDBJ whole genome shotgun (WGS) entry which is preliminary data.</text>
</comment>
<dbReference type="EMBL" id="PYDT01000004">
    <property type="protein sequence ID" value="THU64148.1"/>
    <property type="molecule type" value="Genomic_DNA"/>
</dbReference>
<dbReference type="InterPro" id="IPR052486">
    <property type="entry name" value="PHO1"/>
</dbReference>
<reference evidence="1 2" key="1">
    <citation type="journal article" date="2019" name="Nat. Plants">
        <title>Genome sequencing of Musa balbisiana reveals subgenome evolution and function divergence in polyploid bananas.</title>
        <authorList>
            <person name="Yao X."/>
        </authorList>
    </citation>
    <scope>NUCLEOTIDE SEQUENCE [LARGE SCALE GENOMIC DNA]</scope>
    <source>
        <strain evidence="2">cv. DH-PKW</strain>
        <tissue evidence="1">Leaves</tissue>
    </source>
</reference>
<dbReference type="PANTHER" id="PTHR48477:SF1">
    <property type="entry name" value="PHOSPHATE TRANSPORTER PHO1"/>
    <property type="match status" value="1"/>
</dbReference>
<evidence type="ECO:0000313" key="1">
    <source>
        <dbReference type="EMBL" id="THU64148.1"/>
    </source>
</evidence>
<keyword evidence="2" id="KW-1185">Reference proteome</keyword>
<dbReference type="PANTHER" id="PTHR48477">
    <property type="entry name" value="PHOSPHATE TRANSPORTER PHO1"/>
    <property type="match status" value="1"/>
</dbReference>
<dbReference type="Proteomes" id="UP000317650">
    <property type="component" value="Chromosome 1"/>
</dbReference>
<dbReference type="GO" id="GO:0016036">
    <property type="term" value="P:cellular response to phosphate starvation"/>
    <property type="evidence" value="ECO:0007669"/>
    <property type="project" value="InterPro"/>
</dbReference>
<dbReference type="AlphaFoldDB" id="A0A4S8JPE9"/>